<comment type="similarity">
    <text evidence="2">Belongs to the RelE toxin family.</text>
</comment>
<evidence type="ECO:0000313" key="4">
    <source>
        <dbReference type="Proteomes" id="UP001057520"/>
    </source>
</evidence>
<accession>A0ABY4ZW93</accession>
<dbReference type="PIRSF" id="PIRSF029218">
    <property type="entry name" value="ParE"/>
    <property type="match status" value="1"/>
</dbReference>
<sequence>MSGYRLTPRAQRDFDEIWVYSRAQWGARRALSYLQDIRATIGLVAANPDLSPINDDLPNGYRQRSAGSHFIFYKRRETFIEIVRILHQNMDIESHLS</sequence>
<evidence type="ECO:0000313" key="3">
    <source>
        <dbReference type="EMBL" id="USQ97103.1"/>
    </source>
</evidence>
<evidence type="ECO:0000256" key="2">
    <source>
        <dbReference type="PIRNR" id="PIRNR029218"/>
    </source>
</evidence>
<organism evidence="3 4">
    <name type="scientific">Caulobacter segnis</name>
    <dbReference type="NCBI Taxonomy" id="88688"/>
    <lineage>
        <taxon>Bacteria</taxon>
        <taxon>Pseudomonadati</taxon>
        <taxon>Pseudomonadota</taxon>
        <taxon>Alphaproteobacteria</taxon>
        <taxon>Caulobacterales</taxon>
        <taxon>Caulobacteraceae</taxon>
        <taxon>Caulobacter</taxon>
    </lineage>
</organism>
<keyword evidence="4" id="KW-1185">Reference proteome</keyword>
<reference evidence="3 4" key="1">
    <citation type="submission" date="2022-04" db="EMBL/GenBank/DDBJ databases">
        <title>Genome sequence of soybean root-associated Caulobacter segnis RL271.</title>
        <authorList>
            <person name="Longley R."/>
            <person name="Bonito G."/>
            <person name="Trigodet F."/>
            <person name="Crosson S."/>
            <person name="Fiebig A."/>
        </authorList>
    </citation>
    <scope>NUCLEOTIDE SEQUENCE [LARGE SCALE GENOMIC DNA]</scope>
    <source>
        <strain evidence="3 4">RL271</strain>
    </source>
</reference>
<keyword evidence="1" id="KW-1277">Toxin-antitoxin system</keyword>
<dbReference type="Gene3D" id="3.30.2310.20">
    <property type="entry name" value="RelE-like"/>
    <property type="match status" value="1"/>
</dbReference>
<dbReference type="EMBL" id="CP096040">
    <property type="protein sequence ID" value="USQ97103.1"/>
    <property type="molecule type" value="Genomic_DNA"/>
</dbReference>
<protein>
    <recommendedName>
        <fullName evidence="2">Toxin</fullName>
    </recommendedName>
</protein>
<name>A0ABY4ZW93_9CAUL</name>
<dbReference type="InterPro" id="IPR028344">
    <property type="entry name" value="ParE1/4"/>
</dbReference>
<dbReference type="Proteomes" id="UP001057520">
    <property type="component" value="Chromosome"/>
</dbReference>
<evidence type="ECO:0000256" key="1">
    <source>
        <dbReference type="ARBA" id="ARBA00022649"/>
    </source>
</evidence>
<gene>
    <name evidence="3" type="ORF">MZV50_05995</name>
</gene>
<dbReference type="Pfam" id="PF05016">
    <property type="entry name" value="ParE_toxin"/>
    <property type="match status" value="1"/>
</dbReference>
<proteinExistence type="inferred from homology"/>
<dbReference type="InterPro" id="IPR035093">
    <property type="entry name" value="RelE/ParE_toxin_dom_sf"/>
</dbReference>
<dbReference type="InterPro" id="IPR007712">
    <property type="entry name" value="RelE/ParE_toxin"/>
</dbReference>